<feature type="compositionally biased region" description="Polar residues" evidence="2">
    <location>
        <begin position="588"/>
        <end position="602"/>
    </location>
</feature>
<keyword evidence="5" id="KW-1185">Reference proteome</keyword>
<comment type="caution">
    <text evidence="4">The sequence shown here is derived from an EMBL/GenBank/DDBJ whole genome shotgun (WGS) entry which is preliminary data.</text>
</comment>
<organism evidence="4 5">
    <name type="scientific">Holothuria leucospilota</name>
    <name type="common">Black long sea cucumber</name>
    <name type="synonym">Mertensiothuria leucospilota</name>
    <dbReference type="NCBI Taxonomy" id="206669"/>
    <lineage>
        <taxon>Eukaryota</taxon>
        <taxon>Metazoa</taxon>
        <taxon>Echinodermata</taxon>
        <taxon>Eleutherozoa</taxon>
        <taxon>Echinozoa</taxon>
        <taxon>Holothuroidea</taxon>
        <taxon>Aspidochirotacea</taxon>
        <taxon>Aspidochirotida</taxon>
        <taxon>Holothuriidae</taxon>
        <taxon>Holothuria</taxon>
    </lineage>
</organism>
<dbReference type="InterPro" id="IPR032738">
    <property type="entry name" value="Tbc1d30_C"/>
</dbReference>
<dbReference type="Pfam" id="PF15733">
    <property type="entry name" value="DUF4682"/>
    <property type="match status" value="1"/>
</dbReference>
<dbReference type="FunFam" id="1.10.8.270:FF:000009">
    <property type="entry name" value="TBC1 domain family member 30"/>
    <property type="match status" value="1"/>
</dbReference>
<evidence type="ECO:0000313" key="4">
    <source>
        <dbReference type="EMBL" id="KAJ8047670.1"/>
    </source>
</evidence>
<dbReference type="Gene3D" id="1.10.472.80">
    <property type="entry name" value="Ypt/Rab-GAP domain of gyp1p, domain 3"/>
    <property type="match status" value="1"/>
</dbReference>
<dbReference type="Proteomes" id="UP001152320">
    <property type="component" value="Chromosome 2"/>
</dbReference>
<feature type="region of interest" description="Disordered" evidence="2">
    <location>
        <begin position="656"/>
        <end position="764"/>
    </location>
</feature>
<dbReference type="AlphaFoldDB" id="A0A9Q1HJ53"/>
<feature type="domain" description="Rab-GAP TBC" evidence="3">
    <location>
        <begin position="96"/>
        <end position="304"/>
    </location>
</feature>
<dbReference type="Gene3D" id="1.10.8.270">
    <property type="entry name" value="putative rabgap domain of human tbc1 domain family member 14 like domains"/>
    <property type="match status" value="1"/>
</dbReference>
<evidence type="ECO:0000256" key="1">
    <source>
        <dbReference type="ARBA" id="ARBA00067508"/>
    </source>
</evidence>
<feature type="compositionally biased region" description="Polar residues" evidence="2">
    <location>
        <begin position="862"/>
        <end position="873"/>
    </location>
</feature>
<accession>A0A9Q1HJ53</accession>
<feature type="compositionally biased region" description="Basic and acidic residues" evidence="2">
    <location>
        <begin position="840"/>
        <end position="850"/>
    </location>
</feature>
<feature type="compositionally biased region" description="Polar residues" evidence="2">
    <location>
        <begin position="743"/>
        <end position="764"/>
    </location>
</feature>
<feature type="region of interest" description="Disordered" evidence="2">
    <location>
        <begin position="579"/>
        <end position="624"/>
    </location>
</feature>
<dbReference type="SUPFAM" id="SSF47923">
    <property type="entry name" value="Ypt/Rab-GAP domain of gyp1p"/>
    <property type="match status" value="2"/>
</dbReference>
<evidence type="ECO:0000313" key="5">
    <source>
        <dbReference type="Proteomes" id="UP001152320"/>
    </source>
</evidence>
<dbReference type="EMBL" id="JAIZAY010000002">
    <property type="protein sequence ID" value="KAJ8047670.1"/>
    <property type="molecule type" value="Genomic_DNA"/>
</dbReference>
<reference evidence="4" key="1">
    <citation type="submission" date="2021-10" db="EMBL/GenBank/DDBJ databases">
        <title>Tropical sea cucumber genome reveals ecological adaptation and Cuvierian tubules defense mechanism.</title>
        <authorList>
            <person name="Chen T."/>
        </authorList>
    </citation>
    <scope>NUCLEOTIDE SEQUENCE</scope>
    <source>
        <strain evidence="4">Nanhai2018</strain>
        <tissue evidence="4">Muscle</tissue>
    </source>
</reference>
<dbReference type="InterPro" id="IPR035969">
    <property type="entry name" value="Rab-GAP_TBC_sf"/>
</dbReference>
<proteinExistence type="predicted"/>
<dbReference type="Pfam" id="PF00566">
    <property type="entry name" value="RabGAP-TBC"/>
    <property type="match status" value="1"/>
</dbReference>
<feature type="compositionally biased region" description="Basic and acidic residues" evidence="2">
    <location>
        <begin position="714"/>
        <end position="734"/>
    </location>
</feature>
<feature type="compositionally biased region" description="Basic and acidic residues" evidence="2">
    <location>
        <begin position="677"/>
        <end position="693"/>
    </location>
</feature>
<dbReference type="GO" id="GO:0005783">
    <property type="term" value="C:endoplasmic reticulum"/>
    <property type="evidence" value="ECO:0007669"/>
    <property type="project" value="TreeGrafter"/>
</dbReference>
<feature type="compositionally biased region" description="Basic and acidic residues" evidence="2">
    <location>
        <begin position="390"/>
        <end position="410"/>
    </location>
</feature>
<sequence>MNTTEPGKNELHAMIKDLKHGVSVYSGRLVKQLKRRDHNLARLQKNQDVLTAILQAVSQKRREDAQLRFSIEPHPGKKSFRQWYDALRSMARLPFGVPPEFRKKMWLSLADWHVRHLKVDWQKTVRLAFNDRTNPDDDKLGSQIVKDLHRTGCSGFCGQGAEDDRVVLKRVLLAYARWNKSVGYCQGFNVIAALILEVMDRIEDDAFKVMIFLIDHVLPDNYFTNNLRALSVDMAVFRELLHFKMPVLADHLDKLQKAANDSESGSYEPPLTNVFTMQWFLTLFATCLPKSLVLRVWDTLFLEGSEILLRTALAIWLKLEKRLMHVQSADEFYSRMGNLTNKMLRGQILDQDDLIQTIYTMAPFPFPHLNEIREKYMFSITPFSPLGSLDKSEKESEPSSVKKDKGRQSDEEVDFDEDELQAMTCFTGFFPMPISPQRARIEMGDRNNVSNDITSVSPGAFGATSDDLSSQQSAAMLERMNLDIQSLKKQYWRIQRKQMRAHVVYAPGSKSHSRSSAAGGKQRQKKKTPVAAAAIDSPAVINHLLIGKHGLGDKNAKVTLGPQIAPPQIQNYDHEEKRRNRTHINVKPNVTKTPKSFNGQRTSKPKNKAIPAEQDSNWPPPSKDQLVLAERGQQIERQKSWPPPSKDQLVIAERNQNLSRVDEESKSAKKSQKNKSKSGDKADKVEVLSSKDWEDIDLSESDSGPDSPDLIDFGEGKDKSRQDVKKLNSDKDSSFEGAVVNAETENWSRTSSRQSDTGSPSTVTNAFAESVEQATDHISSISELEQETDVNKKMNDLTTDFNFSFEAFKPETPETKEAPLSLVQNGNCVGSKKPWLGRSQNKEGVNDHSSHSMPSNALGRYRSSSMSSEGASPTSPPGEVFNPFPVRKIKGNEQSVKRKAKLGLMQIN</sequence>
<evidence type="ECO:0000259" key="3">
    <source>
        <dbReference type="PROSITE" id="PS50086"/>
    </source>
</evidence>
<dbReference type="PROSITE" id="PS50086">
    <property type="entry name" value="TBC_RABGAP"/>
    <property type="match status" value="1"/>
</dbReference>
<dbReference type="InterPro" id="IPR000195">
    <property type="entry name" value="Rab-GAP-TBC_dom"/>
</dbReference>
<dbReference type="SMART" id="SM00164">
    <property type="entry name" value="TBC"/>
    <property type="match status" value="1"/>
</dbReference>
<gene>
    <name evidence="4" type="ORF">HOLleu_06721</name>
</gene>
<feature type="region of interest" description="Disordered" evidence="2">
    <location>
        <begin position="816"/>
        <end position="908"/>
    </location>
</feature>
<dbReference type="OrthoDB" id="289721at2759"/>
<feature type="region of interest" description="Disordered" evidence="2">
    <location>
        <begin position="388"/>
        <end position="414"/>
    </location>
</feature>
<name>A0A9Q1HJ53_HOLLE</name>
<dbReference type="PANTHER" id="PTHR13399:SF4">
    <property type="entry name" value="TBC1 DOMAIN FAMILY MEMBER 30"/>
    <property type="match status" value="1"/>
</dbReference>
<dbReference type="FunFam" id="1.10.472.80:FF:000011">
    <property type="entry name" value="TBC1 domain family member 30"/>
    <property type="match status" value="1"/>
</dbReference>
<feature type="region of interest" description="Disordered" evidence="2">
    <location>
        <begin position="506"/>
        <end position="531"/>
    </location>
</feature>
<dbReference type="PANTHER" id="PTHR13399">
    <property type="entry name" value="TRANSLOCON-ASSOCIATED PROTEIN TRAP , GAMMA SUBUNIT"/>
    <property type="match status" value="1"/>
</dbReference>
<evidence type="ECO:0000256" key="2">
    <source>
        <dbReference type="SAM" id="MobiDB-lite"/>
    </source>
</evidence>
<protein>
    <recommendedName>
        <fullName evidence="1">TBC1 domain family member 30</fullName>
    </recommendedName>
</protein>